<dbReference type="OrthoDB" id="10055367at2759"/>
<dbReference type="PANTHER" id="PTHR11640">
    <property type="entry name" value="NEPHRIN"/>
    <property type="match status" value="1"/>
</dbReference>
<evidence type="ECO:0000256" key="5">
    <source>
        <dbReference type="ARBA" id="ARBA00023157"/>
    </source>
</evidence>
<keyword evidence="4 10" id="KW-0472">Membrane</keyword>
<dbReference type="InterPro" id="IPR013098">
    <property type="entry name" value="Ig_I-set"/>
</dbReference>
<name>A0A8K0A4T9_BRALA</name>
<sequence length="565" mass="62109">MAGRLCRYDKADVTDVSTVDAYLLGRVHNGAFGQTTVSNSAIGLKVSQTVDAVAGQPITLKATYQSTRSIVSLIWSKVEGDVGGRRAPVFVHYPGSEYSYGDLTGRAERINGVSLRISRVKPSDEGYYVVQVLLDAVGQEEKEVYLNVLEPPKVYVGPGSPYVVRWGKNITLSCRVKAKPEITNLYWEKDGLPVRSFPRSKKYRGGNMRNPNLHVINVGKTDAGKYGCVIDHVVESTRATLDLEVLYPASITSLTESVSVALTDTITLQCFADGNPEPNITWTKEGAPVERMREIQTFSKGLRASALVLNYAERNDSGKYICTASNGLGKPDVRTLTLNVEGERALNSYTQIAIFAGAAAGGAWLIVCIILVIVYVRRRNQQRLRDDFAYYYAVGRRHFEYLTKKELPPIPPHAAAAQQAKKMPKNAVGRLARVVHKYAPQAEDELMLEVDDVLEIVKTDEGGWWVGYLKGKLGLFPFNYVDLLPEKATMGNGKAKSPLRADLTDSEYQALDPPEKQGPPGSERVRDSISLPEALTGDSFSKATTLVAEKKEKDNPNLLACSGNR</sequence>
<keyword evidence="10" id="KW-1133">Transmembrane helix</keyword>
<feature type="region of interest" description="Disordered" evidence="9">
    <location>
        <begin position="546"/>
        <end position="565"/>
    </location>
</feature>
<evidence type="ECO:0000256" key="9">
    <source>
        <dbReference type="SAM" id="MobiDB-lite"/>
    </source>
</evidence>
<feature type="domain" description="SH3" evidence="11">
    <location>
        <begin position="427"/>
        <end position="486"/>
    </location>
</feature>
<comment type="subcellular location">
    <subcellularLocation>
        <location evidence="1">Membrane</location>
        <topology evidence="1">Single-pass type I membrane protein</topology>
    </subcellularLocation>
</comment>
<keyword evidence="5" id="KW-1015">Disulfide bond</keyword>
<dbReference type="GO" id="GO:0098609">
    <property type="term" value="P:cell-cell adhesion"/>
    <property type="evidence" value="ECO:0007669"/>
    <property type="project" value="TreeGrafter"/>
</dbReference>
<feature type="domain" description="Ig-like" evidence="12">
    <location>
        <begin position="248"/>
        <end position="337"/>
    </location>
</feature>
<dbReference type="GO" id="GO:0005911">
    <property type="term" value="C:cell-cell junction"/>
    <property type="evidence" value="ECO:0007669"/>
    <property type="project" value="TreeGrafter"/>
</dbReference>
<evidence type="ECO:0000256" key="4">
    <source>
        <dbReference type="ARBA" id="ARBA00023136"/>
    </source>
</evidence>
<dbReference type="InterPro" id="IPR036028">
    <property type="entry name" value="SH3-like_dom_sf"/>
</dbReference>
<keyword evidence="7" id="KW-0393">Immunoglobulin domain</keyword>
<dbReference type="Pfam" id="PF07686">
    <property type="entry name" value="V-set"/>
    <property type="match status" value="1"/>
</dbReference>
<dbReference type="InterPro" id="IPR013783">
    <property type="entry name" value="Ig-like_fold"/>
</dbReference>
<dbReference type="InterPro" id="IPR013106">
    <property type="entry name" value="Ig_V-set"/>
</dbReference>
<reference evidence="13" key="1">
    <citation type="submission" date="2022-01" db="EMBL/GenBank/DDBJ databases">
        <authorList>
            <person name="Braso-Vives M."/>
        </authorList>
    </citation>
    <scope>NUCLEOTIDE SEQUENCE</scope>
</reference>
<dbReference type="InterPro" id="IPR051275">
    <property type="entry name" value="Cell_adhesion_signaling"/>
</dbReference>
<dbReference type="AlphaFoldDB" id="A0A8K0A4T9"/>
<dbReference type="GO" id="GO:0050839">
    <property type="term" value="F:cell adhesion molecule binding"/>
    <property type="evidence" value="ECO:0007669"/>
    <property type="project" value="TreeGrafter"/>
</dbReference>
<protein>
    <submittedName>
        <fullName evidence="13">HMCN2 protein</fullName>
    </submittedName>
</protein>
<dbReference type="InterPro" id="IPR001452">
    <property type="entry name" value="SH3_domain"/>
</dbReference>
<dbReference type="InterPro" id="IPR003599">
    <property type="entry name" value="Ig_sub"/>
</dbReference>
<evidence type="ECO:0000256" key="2">
    <source>
        <dbReference type="ARBA" id="ARBA00006692"/>
    </source>
</evidence>
<dbReference type="EMBL" id="OV696691">
    <property type="protein sequence ID" value="CAH1267515.1"/>
    <property type="molecule type" value="Genomic_DNA"/>
</dbReference>
<dbReference type="InterPro" id="IPR036179">
    <property type="entry name" value="Ig-like_dom_sf"/>
</dbReference>
<dbReference type="Pfam" id="PF13927">
    <property type="entry name" value="Ig_3"/>
    <property type="match status" value="1"/>
</dbReference>
<dbReference type="Gene3D" id="2.60.40.10">
    <property type="entry name" value="Immunoglobulins"/>
    <property type="match status" value="3"/>
</dbReference>
<feature type="region of interest" description="Disordered" evidence="9">
    <location>
        <begin position="509"/>
        <end position="537"/>
    </location>
</feature>
<feature type="domain" description="Ig-like" evidence="12">
    <location>
        <begin position="152"/>
        <end position="244"/>
    </location>
</feature>
<dbReference type="Pfam" id="PF14604">
    <property type="entry name" value="SH3_9"/>
    <property type="match status" value="1"/>
</dbReference>
<keyword evidence="3 8" id="KW-0728">SH3 domain</keyword>
<evidence type="ECO:0000313" key="13">
    <source>
        <dbReference type="EMBL" id="CAH1267515.1"/>
    </source>
</evidence>
<evidence type="ECO:0000256" key="10">
    <source>
        <dbReference type="SAM" id="Phobius"/>
    </source>
</evidence>
<evidence type="ECO:0000256" key="7">
    <source>
        <dbReference type="ARBA" id="ARBA00023319"/>
    </source>
</evidence>
<dbReference type="SMART" id="SM00409">
    <property type="entry name" value="IG"/>
    <property type="match status" value="3"/>
</dbReference>
<organism evidence="13 14">
    <name type="scientific">Branchiostoma lanceolatum</name>
    <name type="common">Common lancelet</name>
    <name type="synonym">Amphioxus lanceolatum</name>
    <dbReference type="NCBI Taxonomy" id="7740"/>
    <lineage>
        <taxon>Eukaryota</taxon>
        <taxon>Metazoa</taxon>
        <taxon>Chordata</taxon>
        <taxon>Cephalochordata</taxon>
        <taxon>Leptocardii</taxon>
        <taxon>Amphioxiformes</taxon>
        <taxon>Branchiostomatidae</taxon>
        <taxon>Branchiostoma</taxon>
    </lineage>
</organism>
<dbReference type="SUPFAM" id="SSF48726">
    <property type="entry name" value="Immunoglobulin"/>
    <property type="match status" value="3"/>
</dbReference>
<evidence type="ECO:0000256" key="8">
    <source>
        <dbReference type="PROSITE-ProRule" id="PRU00192"/>
    </source>
</evidence>
<keyword evidence="14" id="KW-1185">Reference proteome</keyword>
<gene>
    <name evidence="13" type="primary">HMCN2</name>
    <name evidence="13" type="ORF">BLAG_LOCUS20847</name>
</gene>
<evidence type="ECO:0000313" key="14">
    <source>
        <dbReference type="Proteomes" id="UP000838412"/>
    </source>
</evidence>
<dbReference type="SMART" id="SM00326">
    <property type="entry name" value="SH3"/>
    <property type="match status" value="1"/>
</dbReference>
<dbReference type="SMART" id="SM00408">
    <property type="entry name" value="IGc2"/>
    <property type="match status" value="2"/>
</dbReference>
<evidence type="ECO:0000259" key="11">
    <source>
        <dbReference type="PROSITE" id="PS50002"/>
    </source>
</evidence>
<dbReference type="GO" id="GO:0055013">
    <property type="term" value="P:cardiac muscle cell development"/>
    <property type="evidence" value="ECO:0007669"/>
    <property type="project" value="UniProtKB-ARBA"/>
</dbReference>
<dbReference type="GO" id="GO:0005886">
    <property type="term" value="C:plasma membrane"/>
    <property type="evidence" value="ECO:0007669"/>
    <property type="project" value="TreeGrafter"/>
</dbReference>
<keyword evidence="6" id="KW-0325">Glycoprotein</keyword>
<evidence type="ECO:0000256" key="6">
    <source>
        <dbReference type="ARBA" id="ARBA00023180"/>
    </source>
</evidence>
<keyword evidence="10" id="KW-0812">Transmembrane</keyword>
<evidence type="ECO:0000256" key="3">
    <source>
        <dbReference type="ARBA" id="ARBA00022443"/>
    </source>
</evidence>
<feature type="transmembrane region" description="Helical" evidence="10">
    <location>
        <begin position="352"/>
        <end position="376"/>
    </location>
</feature>
<evidence type="ECO:0000256" key="1">
    <source>
        <dbReference type="ARBA" id="ARBA00004479"/>
    </source>
</evidence>
<dbReference type="PANTHER" id="PTHR11640:SF164">
    <property type="entry name" value="MAM DOMAIN-CONTAINING GLYCOSYLPHOSPHATIDYLINOSITOL ANCHOR PROTEIN 1"/>
    <property type="match status" value="1"/>
</dbReference>
<dbReference type="PROSITE" id="PS50002">
    <property type="entry name" value="SH3"/>
    <property type="match status" value="1"/>
</dbReference>
<dbReference type="Gene3D" id="2.30.30.40">
    <property type="entry name" value="SH3 Domains"/>
    <property type="match status" value="1"/>
</dbReference>
<dbReference type="InterPro" id="IPR003598">
    <property type="entry name" value="Ig_sub2"/>
</dbReference>
<dbReference type="PROSITE" id="PS50835">
    <property type="entry name" value="IG_LIKE"/>
    <property type="match status" value="2"/>
</dbReference>
<dbReference type="InterPro" id="IPR007110">
    <property type="entry name" value="Ig-like_dom"/>
</dbReference>
<accession>A0A8K0A4T9</accession>
<dbReference type="FunFam" id="2.60.40.10:FF:000107">
    <property type="entry name" value="Myosin, light chain kinase a"/>
    <property type="match status" value="1"/>
</dbReference>
<proteinExistence type="inferred from homology"/>
<dbReference type="Proteomes" id="UP000838412">
    <property type="component" value="Chromosome 6"/>
</dbReference>
<dbReference type="SUPFAM" id="SSF50044">
    <property type="entry name" value="SH3-domain"/>
    <property type="match status" value="1"/>
</dbReference>
<evidence type="ECO:0000259" key="12">
    <source>
        <dbReference type="PROSITE" id="PS50835"/>
    </source>
</evidence>
<comment type="similarity">
    <text evidence="2">Belongs to the protein kinase superfamily. CAMK Ser/Thr protein kinase family.</text>
</comment>
<dbReference type="Pfam" id="PF07679">
    <property type="entry name" value="I-set"/>
    <property type="match status" value="1"/>
</dbReference>